<dbReference type="RefSeq" id="WP_106658136.1">
    <property type="nucleotide sequence ID" value="NZ_PJEO01000009.1"/>
</dbReference>
<evidence type="ECO:0000313" key="3">
    <source>
        <dbReference type="Proteomes" id="UP000233435"/>
    </source>
</evidence>
<dbReference type="InterPro" id="IPR036291">
    <property type="entry name" value="NAD(P)-bd_dom_sf"/>
</dbReference>
<accession>A0A2N3HP19</accession>
<dbReference type="PANTHER" id="PTHR47129:SF1">
    <property type="entry name" value="NMRA-LIKE DOMAIN-CONTAINING PROTEIN"/>
    <property type="match status" value="1"/>
</dbReference>
<keyword evidence="3" id="KW-1185">Reference proteome</keyword>
<comment type="caution">
    <text evidence="2">The sequence shown here is derived from an EMBL/GenBank/DDBJ whole genome shotgun (WGS) entry which is preliminary data.</text>
</comment>
<evidence type="ECO:0000313" key="2">
    <source>
        <dbReference type="EMBL" id="PKQ46695.1"/>
    </source>
</evidence>
<dbReference type="OrthoDB" id="9780595at2"/>
<dbReference type="EMBL" id="PJEO01000009">
    <property type="protein sequence ID" value="PKQ46695.1"/>
    <property type="molecule type" value="Genomic_DNA"/>
</dbReference>
<evidence type="ECO:0000259" key="1">
    <source>
        <dbReference type="Pfam" id="PF05368"/>
    </source>
</evidence>
<name>A0A2N3HP19_9FLAO</name>
<dbReference type="Gene3D" id="3.40.50.720">
    <property type="entry name" value="NAD(P)-binding Rossmann-like Domain"/>
    <property type="match status" value="1"/>
</dbReference>
<organism evidence="2 3">
    <name type="scientific">Confluentibacter flavum</name>
    <dbReference type="NCBI Taxonomy" id="1909700"/>
    <lineage>
        <taxon>Bacteria</taxon>
        <taxon>Pseudomonadati</taxon>
        <taxon>Bacteroidota</taxon>
        <taxon>Flavobacteriia</taxon>
        <taxon>Flavobacteriales</taxon>
        <taxon>Flavobacteriaceae</taxon>
        <taxon>Confluentibacter</taxon>
    </lineage>
</organism>
<feature type="domain" description="NmrA-like" evidence="1">
    <location>
        <begin position="2"/>
        <end position="271"/>
    </location>
</feature>
<dbReference type="AlphaFoldDB" id="A0A2N3HP19"/>
<dbReference type="PANTHER" id="PTHR47129">
    <property type="entry name" value="QUINONE OXIDOREDUCTASE 2"/>
    <property type="match status" value="1"/>
</dbReference>
<dbReference type="CDD" id="cd05269">
    <property type="entry name" value="TMR_SDR_a"/>
    <property type="match status" value="1"/>
</dbReference>
<gene>
    <name evidence="2" type="ORF">CSW08_01465</name>
</gene>
<dbReference type="InterPro" id="IPR052718">
    <property type="entry name" value="NmrA-type_oxidoreductase"/>
</dbReference>
<dbReference type="Proteomes" id="UP000233435">
    <property type="component" value="Unassembled WGS sequence"/>
</dbReference>
<dbReference type="SUPFAM" id="SSF51735">
    <property type="entry name" value="NAD(P)-binding Rossmann-fold domains"/>
    <property type="match status" value="1"/>
</dbReference>
<reference evidence="2 3" key="1">
    <citation type="submission" date="2017-12" db="EMBL/GenBank/DDBJ databases">
        <title>Confluentibacter flavum sp. nov., isolated from the saline lake.</title>
        <authorList>
            <person name="Yu L."/>
        </authorList>
    </citation>
    <scope>NUCLEOTIDE SEQUENCE [LARGE SCALE GENOMIC DNA]</scope>
    <source>
        <strain evidence="2 3">3B</strain>
    </source>
</reference>
<proteinExistence type="predicted"/>
<sequence>MNKILITGATGNLGSEVAKRLKDKIGTNSIAVLVRNGHSEKAKQYHTDGFEVRVGDYDDFETLTNAFAGIETLYFISGSDINNRFQQHKNVVQAAKQAGVKHILYTSTVRKNESEKAPLHLVVNAHKQTEIWIQESGLAYTILRHNLYSEVVTMFIGDKTLLQKSKVVYLPTGNGKIAFVAREDFAEAEAIILSEPEKHKNKIYEFNASATVSFSDIATWLSETLGEDIQYISPSVTEFEATLKSMGLPDAIINVKTMFSLGIANDEFDKIENDLETILGRKTKTMIAYIKDVYQ</sequence>
<dbReference type="Gene3D" id="3.90.25.10">
    <property type="entry name" value="UDP-galactose 4-epimerase, domain 1"/>
    <property type="match status" value="1"/>
</dbReference>
<dbReference type="InterPro" id="IPR008030">
    <property type="entry name" value="NmrA-like"/>
</dbReference>
<dbReference type="Pfam" id="PF05368">
    <property type="entry name" value="NmrA"/>
    <property type="match status" value="1"/>
</dbReference>
<protein>
    <submittedName>
        <fullName evidence="2">NAD(P)-dependent oxidoreductase</fullName>
    </submittedName>
</protein>